<accession>A0ABS4GXN1</accession>
<dbReference type="RefSeq" id="WP_209812989.1">
    <property type="nucleotide sequence ID" value="NZ_JAGGKT010000036.1"/>
</dbReference>
<reference evidence="1 2" key="1">
    <citation type="submission" date="2021-03" db="EMBL/GenBank/DDBJ databases">
        <title>Genomic Encyclopedia of Type Strains, Phase IV (KMG-IV): sequencing the most valuable type-strain genomes for metagenomic binning, comparative biology and taxonomic classification.</title>
        <authorList>
            <person name="Goeker M."/>
        </authorList>
    </citation>
    <scope>NUCLEOTIDE SEQUENCE [LARGE SCALE GENOMIC DNA]</scope>
    <source>
        <strain evidence="1 2">DSM 24738</strain>
    </source>
</reference>
<evidence type="ECO:0000313" key="1">
    <source>
        <dbReference type="EMBL" id="MBP1935026.1"/>
    </source>
</evidence>
<protein>
    <submittedName>
        <fullName evidence="1">Uncharacterized protein</fullName>
    </submittedName>
</protein>
<proteinExistence type="predicted"/>
<dbReference type="EMBL" id="JAGGKT010000036">
    <property type="protein sequence ID" value="MBP1935026.1"/>
    <property type="molecule type" value="Genomic_DNA"/>
</dbReference>
<gene>
    <name evidence="1" type="ORF">J2Z37_005046</name>
</gene>
<comment type="caution">
    <text evidence="1">The sequence shown here is derived from an EMBL/GenBank/DDBJ whole genome shotgun (WGS) entry which is preliminary data.</text>
</comment>
<evidence type="ECO:0000313" key="2">
    <source>
        <dbReference type="Proteomes" id="UP001519343"/>
    </source>
</evidence>
<dbReference type="Proteomes" id="UP001519343">
    <property type="component" value="Unassembled WGS sequence"/>
</dbReference>
<sequence>MELEQVKTDKPKRKKLSFSEDELRDILYQESKRAGDQLYRGLKFGLIKYVLNELAEIKMNQQYIEKKLDQVLGERK</sequence>
<organism evidence="1 2">
    <name type="scientific">Ammoniphilus resinae</name>
    <dbReference type="NCBI Taxonomy" id="861532"/>
    <lineage>
        <taxon>Bacteria</taxon>
        <taxon>Bacillati</taxon>
        <taxon>Bacillota</taxon>
        <taxon>Bacilli</taxon>
        <taxon>Bacillales</taxon>
        <taxon>Paenibacillaceae</taxon>
        <taxon>Aneurinibacillus group</taxon>
        <taxon>Ammoniphilus</taxon>
    </lineage>
</organism>
<keyword evidence="2" id="KW-1185">Reference proteome</keyword>
<name>A0ABS4GXN1_9BACL</name>